<keyword evidence="3" id="KW-1185">Reference proteome</keyword>
<feature type="transmembrane region" description="Helical" evidence="1">
    <location>
        <begin position="45"/>
        <end position="66"/>
    </location>
</feature>
<evidence type="ECO:0000313" key="3">
    <source>
        <dbReference type="Proteomes" id="UP000286907"/>
    </source>
</evidence>
<dbReference type="EMBL" id="CP029684">
    <property type="protein sequence ID" value="QAS69315.1"/>
    <property type="molecule type" value="Genomic_DNA"/>
</dbReference>
<reference evidence="2 3" key="1">
    <citation type="journal article" date="2019" name="Syst. Appl. Microbiol.">
        <title>Oenococcus sicerae sp. nov., isolated from French cider.</title>
        <authorList>
            <person name="Cousin F.J."/>
            <person name="Le Guellec R."/>
            <person name="Chagnot C."/>
            <person name="Goux D."/>
            <person name="Dalmasso M."/>
            <person name="Laplace J.M."/>
            <person name="Cretenet M."/>
        </authorList>
    </citation>
    <scope>NUCLEOTIDE SEQUENCE [LARGE SCALE GENOMIC DNA]</scope>
    <source>
        <strain evidence="2 3">UCMA 15228</strain>
    </source>
</reference>
<keyword evidence="1" id="KW-1133">Transmembrane helix</keyword>
<sequence length="108" mass="12747">MANQGDYRSSRQGSPHTWQFYKDRRHDPKWSEAYKILKHRRAVHFVVKVTALFILFVAVLFLSAYIQVPLYNSQGTVIGQTSILDSCNFFIRFWRFGEFPNICEYSFG</sequence>
<organism evidence="2 3">
    <name type="scientific">Oenococcus sicerae</name>
    <dbReference type="NCBI Taxonomy" id="2203724"/>
    <lineage>
        <taxon>Bacteria</taxon>
        <taxon>Bacillati</taxon>
        <taxon>Bacillota</taxon>
        <taxon>Bacilli</taxon>
        <taxon>Lactobacillales</taxon>
        <taxon>Lactobacillaceae</taxon>
        <taxon>Oenococcus</taxon>
    </lineage>
</organism>
<keyword evidence="1" id="KW-0812">Transmembrane</keyword>
<proteinExistence type="predicted"/>
<dbReference type="RefSeq" id="WP_128685317.1">
    <property type="nucleotide sequence ID" value="NZ_CP029684.2"/>
</dbReference>
<name>A0ABX5QKL5_9LACO</name>
<accession>A0ABX5QKL5</accession>
<protein>
    <submittedName>
        <fullName evidence="2">Uncharacterized protein</fullName>
    </submittedName>
</protein>
<gene>
    <name evidence="2" type="ORF">DLJ48_01625</name>
</gene>
<keyword evidence="1" id="KW-0472">Membrane</keyword>
<dbReference type="Proteomes" id="UP000286907">
    <property type="component" value="Chromosome"/>
</dbReference>
<evidence type="ECO:0000313" key="2">
    <source>
        <dbReference type="EMBL" id="QAS69315.1"/>
    </source>
</evidence>
<evidence type="ECO:0000256" key="1">
    <source>
        <dbReference type="SAM" id="Phobius"/>
    </source>
</evidence>